<keyword evidence="4" id="KW-0597">Phosphoprotein</keyword>
<evidence type="ECO:0000313" key="7">
    <source>
        <dbReference type="EMBL" id="EHQ61140.1"/>
    </source>
</evidence>
<accession>H3SID7</accession>
<dbReference type="PROSITE" id="PS50110">
    <property type="entry name" value="RESPONSE_REGULATORY"/>
    <property type="match status" value="1"/>
</dbReference>
<dbReference type="OrthoDB" id="342399at2"/>
<dbReference type="EMBL" id="AHKH01000046">
    <property type="protein sequence ID" value="EHQ61140.1"/>
    <property type="molecule type" value="Genomic_DNA"/>
</dbReference>
<reference evidence="7 8" key="1">
    <citation type="journal article" date="2012" name="J. Bacteriol.">
        <title>Genome Sequence of the Pattern-Forming Social Bacterium Paenibacillus dendritiformis C454 Chiral Morphotype.</title>
        <authorList>
            <person name="Sirota-Madi A."/>
            <person name="Olender T."/>
            <person name="Helman Y."/>
            <person name="Brainis I."/>
            <person name="Finkelshtein A."/>
            <person name="Roth D."/>
            <person name="Hagai E."/>
            <person name="Leshkowitz D."/>
            <person name="Brodsky L."/>
            <person name="Galatenko V."/>
            <person name="Nikolaev V."/>
            <person name="Gutnick D.L."/>
            <person name="Lancet D."/>
            <person name="Ben-Jacob E."/>
        </authorList>
    </citation>
    <scope>NUCLEOTIDE SEQUENCE [LARGE SCALE GENOMIC DNA]</scope>
    <source>
        <strain evidence="7 8">C454</strain>
    </source>
</reference>
<dbReference type="PROSITE" id="PS00041">
    <property type="entry name" value="HTH_ARAC_FAMILY_1"/>
    <property type="match status" value="1"/>
</dbReference>
<dbReference type="InterPro" id="IPR009057">
    <property type="entry name" value="Homeodomain-like_sf"/>
</dbReference>
<dbReference type="PANTHER" id="PTHR43280:SF30">
    <property type="entry name" value="MMSAB OPERON REGULATORY PROTEIN"/>
    <property type="match status" value="1"/>
</dbReference>
<name>H3SID7_9BACL</name>
<dbReference type="Proteomes" id="UP000003900">
    <property type="component" value="Unassembled WGS sequence"/>
</dbReference>
<sequence>MRRLLIVDDEKNIRIGLKAMIERQYPDAYRIGLARHGREALQELERFPYDLIITDIRMPMMDGLQLLEHLSREPNPPQVIMLSGHDDFHYCKEALRNGAADYLLKPIQREELFRALDKAGEALERQAENRSMLDSAERLFAEYRVSQLHYVLLHPDMPLPELKRVEAAIRFADVGSPYRVLVFKPAGSAGRSWSGEELASAVKHLWSGGTPAGDEVGFIGKEGHYVLITAHEERVQAIAEALRRERRMPLAAGISRPAVGLESLRLAHAQAVEAWTGIFIEPKHAVMFHEEPAGLHREYTPPLEEVHKLANMLGTDRDKELRALLYDLFDQDKLIGYGIAYLEELRSLINERVVDGVFRVHGAAPAELLASSRDVCDMFRFSDAQTYVKALEQFLLNLSRYVSEVRQAHSEREEMKEAIRYIREHYGKPLTMAMVSNHVSLSYTYFSEAFKQYTGDSFVNYVKKVRLEEAKRMLAETNDKIADISRTVGYEHVKQFNRVFKELEGITPHEYRRKQKSERFRGSFAD</sequence>
<dbReference type="PANTHER" id="PTHR43280">
    <property type="entry name" value="ARAC-FAMILY TRANSCRIPTIONAL REGULATOR"/>
    <property type="match status" value="1"/>
</dbReference>
<keyword evidence="1" id="KW-0805">Transcription regulation</keyword>
<evidence type="ECO:0000259" key="6">
    <source>
        <dbReference type="PROSITE" id="PS50110"/>
    </source>
</evidence>
<feature type="domain" description="HTH araC/xylS-type" evidence="5">
    <location>
        <begin position="416"/>
        <end position="514"/>
    </location>
</feature>
<dbReference type="Pfam" id="PF17853">
    <property type="entry name" value="GGDEF_2"/>
    <property type="match status" value="1"/>
</dbReference>
<dbReference type="PATRIC" id="fig|1131935.3.peg.3447"/>
<evidence type="ECO:0000256" key="3">
    <source>
        <dbReference type="ARBA" id="ARBA00023163"/>
    </source>
</evidence>
<dbReference type="Gene3D" id="1.10.10.60">
    <property type="entry name" value="Homeodomain-like"/>
    <property type="match status" value="2"/>
</dbReference>
<keyword evidence="3" id="KW-0804">Transcription</keyword>
<dbReference type="InterPro" id="IPR018060">
    <property type="entry name" value="HTH_AraC"/>
</dbReference>
<dbReference type="SMART" id="SM00342">
    <property type="entry name" value="HTH_ARAC"/>
    <property type="match status" value="1"/>
</dbReference>
<dbReference type="InterPro" id="IPR041522">
    <property type="entry name" value="CdaR_GGDEF"/>
</dbReference>
<proteinExistence type="predicted"/>
<dbReference type="SUPFAM" id="SSF52172">
    <property type="entry name" value="CheY-like"/>
    <property type="match status" value="1"/>
</dbReference>
<organism evidence="7 8">
    <name type="scientific">Paenibacillus dendritiformis C454</name>
    <dbReference type="NCBI Taxonomy" id="1131935"/>
    <lineage>
        <taxon>Bacteria</taxon>
        <taxon>Bacillati</taxon>
        <taxon>Bacillota</taxon>
        <taxon>Bacilli</taxon>
        <taxon>Bacillales</taxon>
        <taxon>Paenibacillaceae</taxon>
        <taxon>Paenibacillus</taxon>
    </lineage>
</organism>
<dbReference type="SMART" id="SM00448">
    <property type="entry name" value="REC"/>
    <property type="match status" value="1"/>
</dbReference>
<dbReference type="STRING" id="1131935.PDENDC454_16553"/>
<dbReference type="InterPro" id="IPR020449">
    <property type="entry name" value="Tscrpt_reg_AraC-type_HTH"/>
</dbReference>
<dbReference type="InterPro" id="IPR001789">
    <property type="entry name" value="Sig_transdc_resp-reg_receiver"/>
</dbReference>
<evidence type="ECO:0000313" key="8">
    <source>
        <dbReference type="Proteomes" id="UP000003900"/>
    </source>
</evidence>
<evidence type="ECO:0000256" key="1">
    <source>
        <dbReference type="ARBA" id="ARBA00023015"/>
    </source>
</evidence>
<protein>
    <submittedName>
        <fullName evidence="7">Two component AraC family transcriptional regulator</fullName>
    </submittedName>
</protein>
<evidence type="ECO:0000259" key="5">
    <source>
        <dbReference type="PROSITE" id="PS01124"/>
    </source>
</evidence>
<feature type="modified residue" description="4-aspartylphosphate" evidence="4">
    <location>
        <position position="55"/>
    </location>
</feature>
<feature type="domain" description="Response regulatory" evidence="6">
    <location>
        <begin position="3"/>
        <end position="120"/>
    </location>
</feature>
<gene>
    <name evidence="7" type="ORF">PDENDC454_16553</name>
</gene>
<dbReference type="RefSeq" id="WP_006677800.1">
    <property type="nucleotide sequence ID" value="NZ_AHKH01000046.1"/>
</dbReference>
<comment type="caution">
    <text evidence="7">The sequence shown here is derived from an EMBL/GenBank/DDBJ whole genome shotgun (WGS) entry which is preliminary data.</text>
</comment>
<dbReference type="Gene3D" id="3.40.50.2300">
    <property type="match status" value="1"/>
</dbReference>
<evidence type="ECO:0000256" key="2">
    <source>
        <dbReference type="ARBA" id="ARBA00023125"/>
    </source>
</evidence>
<dbReference type="InterPro" id="IPR018062">
    <property type="entry name" value="HTH_AraC-typ_CS"/>
</dbReference>
<keyword evidence="2" id="KW-0238">DNA-binding</keyword>
<dbReference type="GO" id="GO:0000160">
    <property type="term" value="P:phosphorelay signal transduction system"/>
    <property type="evidence" value="ECO:0007669"/>
    <property type="project" value="InterPro"/>
</dbReference>
<dbReference type="InterPro" id="IPR011006">
    <property type="entry name" value="CheY-like_superfamily"/>
</dbReference>
<dbReference type="Pfam" id="PF12833">
    <property type="entry name" value="HTH_18"/>
    <property type="match status" value="1"/>
</dbReference>
<evidence type="ECO:0000256" key="4">
    <source>
        <dbReference type="PROSITE-ProRule" id="PRU00169"/>
    </source>
</evidence>
<dbReference type="Pfam" id="PF00072">
    <property type="entry name" value="Response_reg"/>
    <property type="match status" value="1"/>
</dbReference>
<dbReference type="AlphaFoldDB" id="H3SID7"/>
<dbReference type="PRINTS" id="PR00032">
    <property type="entry name" value="HTHARAC"/>
</dbReference>
<dbReference type="GO" id="GO:0003700">
    <property type="term" value="F:DNA-binding transcription factor activity"/>
    <property type="evidence" value="ECO:0007669"/>
    <property type="project" value="InterPro"/>
</dbReference>
<dbReference type="SUPFAM" id="SSF46689">
    <property type="entry name" value="Homeodomain-like"/>
    <property type="match status" value="2"/>
</dbReference>
<dbReference type="CDD" id="cd17536">
    <property type="entry name" value="REC_YesN-like"/>
    <property type="match status" value="1"/>
</dbReference>
<dbReference type="PROSITE" id="PS01124">
    <property type="entry name" value="HTH_ARAC_FAMILY_2"/>
    <property type="match status" value="1"/>
</dbReference>
<keyword evidence="8" id="KW-1185">Reference proteome</keyword>
<dbReference type="GO" id="GO:0043565">
    <property type="term" value="F:sequence-specific DNA binding"/>
    <property type="evidence" value="ECO:0007669"/>
    <property type="project" value="InterPro"/>
</dbReference>